<evidence type="ECO:0000313" key="3">
    <source>
        <dbReference type="Proteomes" id="UP000233837"/>
    </source>
</evidence>
<evidence type="ECO:0000313" key="2">
    <source>
        <dbReference type="EMBL" id="PKU70845.1"/>
    </source>
</evidence>
<gene>
    <name evidence="2" type="ORF">MA16_Dca010825</name>
</gene>
<dbReference type="EMBL" id="KZ502910">
    <property type="protein sequence ID" value="PKU70845.1"/>
    <property type="molecule type" value="Genomic_DNA"/>
</dbReference>
<reference evidence="2 3" key="2">
    <citation type="journal article" date="2017" name="Nature">
        <title>The Apostasia genome and the evolution of orchids.</title>
        <authorList>
            <person name="Zhang G.Q."/>
            <person name="Liu K.W."/>
            <person name="Li Z."/>
            <person name="Lohaus R."/>
            <person name="Hsiao Y.Y."/>
            <person name="Niu S.C."/>
            <person name="Wang J.Y."/>
            <person name="Lin Y.C."/>
            <person name="Xu Q."/>
            <person name="Chen L.J."/>
            <person name="Yoshida K."/>
            <person name="Fujiwara S."/>
            <person name="Wang Z.W."/>
            <person name="Zhang Y.Q."/>
            <person name="Mitsuda N."/>
            <person name="Wang M."/>
            <person name="Liu G.H."/>
            <person name="Pecoraro L."/>
            <person name="Huang H.X."/>
            <person name="Xiao X.J."/>
            <person name="Lin M."/>
            <person name="Wu X.Y."/>
            <person name="Wu W.L."/>
            <person name="Chen Y.Y."/>
            <person name="Chang S.B."/>
            <person name="Sakamoto S."/>
            <person name="Ohme-Takagi M."/>
            <person name="Yagi M."/>
            <person name="Zeng S.J."/>
            <person name="Shen C.Y."/>
            <person name="Yeh C.M."/>
            <person name="Luo Y.B."/>
            <person name="Tsai W.C."/>
            <person name="Van de Peer Y."/>
            <person name="Liu Z.J."/>
        </authorList>
    </citation>
    <scope>NUCLEOTIDE SEQUENCE [LARGE SCALE GENOMIC DNA]</scope>
    <source>
        <tissue evidence="2">The whole plant</tissue>
    </source>
</reference>
<proteinExistence type="predicted"/>
<accession>A0A2I0W5A9</accession>
<protein>
    <submittedName>
        <fullName evidence="2">Uncharacterized protein</fullName>
    </submittedName>
</protein>
<feature type="region of interest" description="Disordered" evidence="1">
    <location>
        <begin position="47"/>
        <end position="67"/>
    </location>
</feature>
<sequence length="67" mass="7344">MCPVSEPNNLSNCRAHDVTFPYGIANFSRSSTGDPCATADPWVASGWYQSQRSEMTDKGKEPTTEDT</sequence>
<dbReference type="AlphaFoldDB" id="A0A2I0W5A9"/>
<name>A0A2I0W5A9_9ASPA</name>
<dbReference type="Proteomes" id="UP000233837">
    <property type="component" value="Unassembled WGS sequence"/>
</dbReference>
<evidence type="ECO:0000256" key="1">
    <source>
        <dbReference type="SAM" id="MobiDB-lite"/>
    </source>
</evidence>
<reference evidence="2 3" key="1">
    <citation type="journal article" date="2016" name="Sci. Rep.">
        <title>The Dendrobium catenatum Lindl. genome sequence provides insights into polysaccharide synthase, floral development and adaptive evolution.</title>
        <authorList>
            <person name="Zhang G.Q."/>
            <person name="Xu Q."/>
            <person name="Bian C."/>
            <person name="Tsai W.C."/>
            <person name="Yeh C.M."/>
            <person name="Liu K.W."/>
            <person name="Yoshida K."/>
            <person name="Zhang L.S."/>
            <person name="Chang S.B."/>
            <person name="Chen F."/>
            <person name="Shi Y."/>
            <person name="Su Y.Y."/>
            <person name="Zhang Y.Q."/>
            <person name="Chen L.J."/>
            <person name="Yin Y."/>
            <person name="Lin M."/>
            <person name="Huang H."/>
            <person name="Deng H."/>
            <person name="Wang Z.W."/>
            <person name="Zhu S.L."/>
            <person name="Zhao X."/>
            <person name="Deng C."/>
            <person name="Niu S.C."/>
            <person name="Huang J."/>
            <person name="Wang M."/>
            <person name="Liu G.H."/>
            <person name="Yang H.J."/>
            <person name="Xiao X.J."/>
            <person name="Hsiao Y.Y."/>
            <person name="Wu W.L."/>
            <person name="Chen Y.Y."/>
            <person name="Mitsuda N."/>
            <person name="Ohme-Takagi M."/>
            <person name="Luo Y.B."/>
            <person name="Van de Peer Y."/>
            <person name="Liu Z.J."/>
        </authorList>
    </citation>
    <scope>NUCLEOTIDE SEQUENCE [LARGE SCALE GENOMIC DNA]</scope>
    <source>
        <tissue evidence="2">The whole plant</tissue>
    </source>
</reference>
<feature type="compositionally biased region" description="Basic and acidic residues" evidence="1">
    <location>
        <begin position="54"/>
        <end position="67"/>
    </location>
</feature>
<organism evidence="2 3">
    <name type="scientific">Dendrobium catenatum</name>
    <dbReference type="NCBI Taxonomy" id="906689"/>
    <lineage>
        <taxon>Eukaryota</taxon>
        <taxon>Viridiplantae</taxon>
        <taxon>Streptophyta</taxon>
        <taxon>Embryophyta</taxon>
        <taxon>Tracheophyta</taxon>
        <taxon>Spermatophyta</taxon>
        <taxon>Magnoliopsida</taxon>
        <taxon>Liliopsida</taxon>
        <taxon>Asparagales</taxon>
        <taxon>Orchidaceae</taxon>
        <taxon>Epidendroideae</taxon>
        <taxon>Malaxideae</taxon>
        <taxon>Dendrobiinae</taxon>
        <taxon>Dendrobium</taxon>
    </lineage>
</organism>
<keyword evidence="3" id="KW-1185">Reference proteome</keyword>